<reference evidence="1 2" key="1">
    <citation type="journal article" date="2022" name="Genome Biol. Evol.">
        <title>The Spruce Budworm Genome: Reconstructing the Evolutionary History of Antifreeze Proteins.</title>
        <authorList>
            <person name="Beliveau C."/>
            <person name="Gagne P."/>
            <person name="Picq S."/>
            <person name="Vernygora O."/>
            <person name="Keeling C.I."/>
            <person name="Pinkney K."/>
            <person name="Doucet D."/>
            <person name="Wen F."/>
            <person name="Johnston J.S."/>
            <person name="Maaroufi H."/>
            <person name="Boyle B."/>
            <person name="Laroche J."/>
            <person name="Dewar K."/>
            <person name="Juretic N."/>
            <person name="Blackburn G."/>
            <person name="Nisole A."/>
            <person name="Brunet B."/>
            <person name="Brandao M."/>
            <person name="Lumley L."/>
            <person name="Duan J."/>
            <person name="Quan G."/>
            <person name="Lucarotti C.J."/>
            <person name="Roe A.D."/>
            <person name="Sperling F.A.H."/>
            <person name="Levesque R.C."/>
            <person name="Cusson M."/>
        </authorList>
    </citation>
    <scope>NUCLEOTIDE SEQUENCE [LARGE SCALE GENOMIC DNA]</scope>
    <source>
        <strain evidence="1">Glfc:IPQL:Cfum</strain>
    </source>
</reference>
<comment type="caution">
    <text evidence="1">The sequence shown here is derived from an EMBL/GenBank/DDBJ whole genome shotgun (WGS) entry which is preliminary data.</text>
</comment>
<sequence length="131" mass="14665">MPNDQVGLLMLFRILGKRKVSVLLMHGIGDSADTFIIREHSSLAVTLASTGYDVWAASMKPMIDHILKTTGETTSRKSLIHWDQMVLSKTFCSFDYGKKGNKERYIIPPDYNVREVSAKVALLVGRNGDHL</sequence>
<proteinExistence type="predicted"/>
<gene>
    <name evidence="1" type="ORF">MSG28_012186</name>
</gene>
<evidence type="ECO:0000313" key="2">
    <source>
        <dbReference type="Proteomes" id="UP001064048"/>
    </source>
</evidence>
<keyword evidence="2" id="KW-1185">Reference proteome</keyword>
<dbReference type="EMBL" id="CM046121">
    <property type="protein sequence ID" value="KAI8434036.1"/>
    <property type="molecule type" value="Genomic_DNA"/>
</dbReference>
<accession>A0ACC0KBZ4</accession>
<name>A0ACC0KBZ4_CHOFU</name>
<organism evidence="1 2">
    <name type="scientific">Choristoneura fumiferana</name>
    <name type="common">Spruce budworm moth</name>
    <name type="synonym">Archips fumiferana</name>
    <dbReference type="NCBI Taxonomy" id="7141"/>
    <lineage>
        <taxon>Eukaryota</taxon>
        <taxon>Metazoa</taxon>
        <taxon>Ecdysozoa</taxon>
        <taxon>Arthropoda</taxon>
        <taxon>Hexapoda</taxon>
        <taxon>Insecta</taxon>
        <taxon>Pterygota</taxon>
        <taxon>Neoptera</taxon>
        <taxon>Endopterygota</taxon>
        <taxon>Lepidoptera</taxon>
        <taxon>Glossata</taxon>
        <taxon>Ditrysia</taxon>
        <taxon>Tortricoidea</taxon>
        <taxon>Tortricidae</taxon>
        <taxon>Tortricinae</taxon>
        <taxon>Choristoneura</taxon>
    </lineage>
</organism>
<dbReference type="Proteomes" id="UP001064048">
    <property type="component" value="Chromosome 21"/>
</dbReference>
<protein>
    <submittedName>
        <fullName evidence="1">Uncharacterized protein</fullName>
    </submittedName>
</protein>
<evidence type="ECO:0000313" key="1">
    <source>
        <dbReference type="EMBL" id="KAI8434036.1"/>
    </source>
</evidence>